<feature type="disulfide bond" evidence="9">
    <location>
        <begin position="29"/>
        <end position="90"/>
    </location>
</feature>
<evidence type="ECO:0000256" key="6">
    <source>
        <dbReference type="ARBA" id="ARBA00023136"/>
    </source>
</evidence>
<evidence type="ECO:0000256" key="1">
    <source>
        <dbReference type="ARBA" id="ARBA00004141"/>
    </source>
</evidence>
<evidence type="ECO:0000256" key="4">
    <source>
        <dbReference type="ARBA" id="ARBA00022692"/>
    </source>
</evidence>
<evidence type="ECO:0000256" key="8">
    <source>
        <dbReference type="ARBA" id="ARBA00023170"/>
    </source>
</evidence>
<feature type="transmembrane region" description="Helical" evidence="10">
    <location>
        <begin position="287"/>
        <end position="313"/>
    </location>
</feature>
<feature type="disulfide bond" evidence="9">
    <location>
        <begin position="74"/>
        <end position="112"/>
    </location>
</feature>
<dbReference type="InterPro" id="IPR015526">
    <property type="entry name" value="Frizzled/SFRP"/>
</dbReference>
<keyword evidence="5 10" id="KW-1133">Transmembrane helix</keyword>
<accession>A0A068CM83</accession>
<protein>
    <submittedName>
        <fullName evidence="14">Frizzled-9</fullName>
    </submittedName>
</protein>
<reference evidence="14" key="1">
    <citation type="journal article" date="2014" name="Curr. Biol.">
        <title>Whole-body acoel regeneration is controlled by wnt and bmp-admp signaling.</title>
        <authorList>
            <person name="Srivastava M."/>
            <person name="Mazza-Curll K.L."/>
            <person name="van Wolfswinkel J.C."/>
            <person name="Reddien P.W."/>
        </authorList>
    </citation>
    <scope>NUCLEOTIDE SEQUENCE</scope>
</reference>
<dbReference type="GO" id="GO:0042813">
    <property type="term" value="F:Wnt receptor activity"/>
    <property type="evidence" value="ECO:0007669"/>
    <property type="project" value="TreeGrafter"/>
</dbReference>
<feature type="disulfide bond" evidence="9">
    <location>
        <begin position="105"/>
        <end position="129"/>
    </location>
</feature>
<dbReference type="SUPFAM" id="SSF63501">
    <property type="entry name" value="Frizzled cysteine-rich domain"/>
    <property type="match status" value="1"/>
</dbReference>
<dbReference type="GO" id="GO:0005886">
    <property type="term" value="C:plasma membrane"/>
    <property type="evidence" value="ECO:0007669"/>
    <property type="project" value="TreeGrafter"/>
</dbReference>
<dbReference type="InterPro" id="IPR017981">
    <property type="entry name" value="GPCR_2-like_7TM"/>
</dbReference>
<dbReference type="Gene3D" id="1.20.1070.10">
    <property type="entry name" value="Rhodopsin 7-helix transmembrane proteins"/>
    <property type="match status" value="1"/>
</dbReference>
<dbReference type="GO" id="GO:0017147">
    <property type="term" value="F:Wnt-protein binding"/>
    <property type="evidence" value="ECO:0007669"/>
    <property type="project" value="TreeGrafter"/>
</dbReference>
<feature type="transmembrane region" description="Helical" evidence="10">
    <location>
        <begin position="423"/>
        <end position="447"/>
    </location>
</feature>
<feature type="disulfide bond" evidence="9">
    <location>
        <begin position="37"/>
        <end position="83"/>
    </location>
</feature>
<evidence type="ECO:0000259" key="12">
    <source>
        <dbReference type="PROSITE" id="PS50038"/>
    </source>
</evidence>
<dbReference type="Gene3D" id="1.10.2000.10">
    <property type="entry name" value="Frizzled cysteine-rich domain"/>
    <property type="match status" value="1"/>
</dbReference>
<feature type="transmembrane region" description="Helical" evidence="10">
    <location>
        <begin position="375"/>
        <end position="403"/>
    </location>
</feature>
<dbReference type="GO" id="GO:0060070">
    <property type="term" value="P:canonical Wnt signaling pathway"/>
    <property type="evidence" value="ECO:0007669"/>
    <property type="project" value="TreeGrafter"/>
</dbReference>
<evidence type="ECO:0000256" key="11">
    <source>
        <dbReference type="SAM" id="SignalP"/>
    </source>
</evidence>
<keyword evidence="11" id="KW-0732">Signal</keyword>
<name>A0A068CM83_HOFMI</name>
<keyword evidence="3" id="KW-0217">Developmental protein</keyword>
<proteinExistence type="evidence at transcript level"/>
<comment type="similarity">
    <text evidence="2">Belongs to the G-protein coupled receptor Fz/Smo family.</text>
</comment>
<keyword evidence="7 9" id="KW-1015">Disulfide bond</keyword>
<sequence length="538" mass="61214">MMEWLIVCILLLIHSTNCDFVSTIDKRSCELISIDICKGLGYNLTSMPNRFNHDNQLEVGLEINQFATLIKIGCSDDLRFLLCTQYLPPCFRNYNMDLTVCRPLCERAKDGCTPVMESVGFQWPQHIACEPFPEKSTKDRICMDRPNMNKTKSKSKAPKGNKIPNQTKCDCHCRERLVVMNRGNFTTGTVPHCALPCRAGYFSDETLSGFTTLWLGIWATTCFVSTTIMTATFLIDRARFKYPERPIIWLAICYLFIAIGFIIRLIAGHENVACSNNKDVINYEVDINISTCMLVFILVYYFGMASALWWVILSFTWFLAAGLKWSSEAISQYACVYHIIAWAIPALLSIFAIILKAIDGDSVSGLCYVGNQSDISLQVFVICPLIIFIFVGGAFLFAGFFALCRIRNVIKAGGRKTDQLEKLMARISIFSVLYTVPATVVIFCYLYELRYRGDWEHGLACRCRDSASTPDYAIFMLKYFMSLVVGITSGFWIWTKKTINSWQTFLMRICCCSKPKQQVNIINAMSINEPFSHVYKYN</sequence>
<feature type="transmembrane region" description="Helical" evidence="10">
    <location>
        <begin position="472"/>
        <end position="494"/>
    </location>
</feature>
<evidence type="ECO:0000256" key="7">
    <source>
        <dbReference type="ARBA" id="ARBA00023157"/>
    </source>
</evidence>
<feature type="transmembrane region" description="Helical" evidence="10">
    <location>
        <begin position="334"/>
        <end position="355"/>
    </location>
</feature>
<dbReference type="SMART" id="SM01330">
    <property type="entry name" value="Frizzled"/>
    <property type="match status" value="1"/>
</dbReference>
<evidence type="ECO:0000256" key="10">
    <source>
        <dbReference type="SAM" id="Phobius"/>
    </source>
</evidence>
<dbReference type="Pfam" id="PF01392">
    <property type="entry name" value="Fz"/>
    <property type="match status" value="1"/>
</dbReference>
<dbReference type="SMART" id="SM00063">
    <property type="entry name" value="FRI"/>
    <property type="match status" value="1"/>
</dbReference>
<dbReference type="PRINTS" id="PR00489">
    <property type="entry name" value="FRIZZLED"/>
</dbReference>
<dbReference type="PROSITE" id="PS50038">
    <property type="entry name" value="FZ"/>
    <property type="match status" value="1"/>
</dbReference>
<dbReference type="PROSITE" id="PS50261">
    <property type="entry name" value="G_PROTEIN_RECEP_F2_4"/>
    <property type="match status" value="1"/>
</dbReference>
<dbReference type="InterPro" id="IPR036790">
    <property type="entry name" value="Frizzled_dom_sf"/>
</dbReference>
<organism evidence="14">
    <name type="scientific">Hofstenia miamia</name>
    <name type="common">Three-banded panther worm</name>
    <dbReference type="NCBI Taxonomy" id="442651"/>
    <lineage>
        <taxon>Eukaryota</taxon>
        <taxon>Metazoa</taxon>
        <taxon>Xenacoelomorpha</taxon>
        <taxon>Acoelomorpha</taxon>
        <taxon>Acoela</taxon>
        <taxon>Hofsteniidae</taxon>
        <taxon>Hofstenia</taxon>
    </lineage>
</organism>
<feature type="chain" id="PRO_5001651097" evidence="11">
    <location>
        <begin position="19"/>
        <end position="538"/>
    </location>
</feature>
<keyword evidence="8" id="KW-0675">Receptor</keyword>
<dbReference type="Pfam" id="PF01534">
    <property type="entry name" value="Frizzled"/>
    <property type="match status" value="1"/>
</dbReference>
<dbReference type="CDD" id="cd15035">
    <property type="entry name" value="7tmF_FZD5_FZD8-like"/>
    <property type="match status" value="1"/>
</dbReference>
<keyword evidence="4 10" id="KW-0812">Transmembrane</keyword>
<dbReference type="GO" id="GO:0035567">
    <property type="term" value="P:non-canonical Wnt signaling pathway"/>
    <property type="evidence" value="ECO:0007669"/>
    <property type="project" value="TreeGrafter"/>
</dbReference>
<dbReference type="PANTHER" id="PTHR11309:SF126">
    <property type="entry name" value="FRIZZLED-2"/>
    <property type="match status" value="1"/>
</dbReference>
<dbReference type="PANTHER" id="PTHR11309">
    <property type="entry name" value="FRIZZLED"/>
    <property type="match status" value="1"/>
</dbReference>
<evidence type="ECO:0000256" key="5">
    <source>
        <dbReference type="ARBA" id="ARBA00022989"/>
    </source>
</evidence>
<evidence type="ECO:0000259" key="13">
    <source>
        <dbReference type="PROSITE" id="PS50261"/>
    </source>
</evidence>
<dbReference type="InterPro" id="IPR020067">
    <property type="entry name" value="Frizzled_dom"/>
</dbReference>
<keyword evidence="6 10" id="KW-0472">Membrane</keyword>
<feature type="signal peptide" evidence="11">
    <location>
        <begin position="1"/>
        <end position="18"/>
    </location>
</feature>
<dbReference type="InterPro" id="IPR000539">
    <property type="entry name" value="Frizzled/Smoothened_7TM"/>
</dbReference>
<feature type="domain" description="FZ" evidence="12">
    <location>
        <begin position="24"/>
        <end position="145"/>
    </location>
</feature>
<feature type="transmembrane region" description="Helical" evidence="10">
    <location>
        <begin position="247"/>
        <end position="267"/>
    </location>
</feature>
<evidence type="ECO:0000256" key="9">
    <source>
        <dbReference type="PROSITE-ProRule" id="PRU00090"/>
    </source>
</evidence>
<dbReference type="AlphaFoldDB" id="A0A068CM83"/>
<dbReference type="EMBL" id="KJ658719">
    <property type="protein sequence ID" value="AID23641.1"/>
    <property type="molecule type" value="mRNA"/>
</dbReference>
<feature type="domain" description="G-protein coupled receptors family 2 profile 2" evidence="13">
    <location>
        <begin position="211"/>
        <end position="501"/>
    </location>
</feature>
<feature type="disulfide bond" evidence="9">
    <location>
        <begin position="101"/>
        <end position="142"/>
    </location>
</feature>
<evidence type="ECO:0000256" key="3">
    <source>
        <dbReference type="ARBA" id="ARBA00022473"/>
    </source>
</evidence>
<feature type="transmembrane region" description="Helical" evidence="10">
    <location>
        <begin position="213"/>
        <end position="235"/>
    </location>
</feature>
<comment type="subcellular location">
    <subcellularLocation>
        <location evidence="1">Membrane</location>
        <topology evidence="1">Multi-pass membrane protein</topology>
    </subcellularLocation>
</comment>
<evidence type="ECO:0000256" key="2">
    <source>
        <dbReference type="ARBA" id="ARBA00008077"/>
    </source>
</evidence>
<evidence type="ECO:0000313" key="14">
    <source>
        <dbReference type="EMBL" id="AID23641.1"/>
    </source>
</evidence>